<feature type="transmembrane region" description="Helical" evidence="1">
    <location>
        <begin position="58"/>
        <end position="81"/>
    </location>
</feature>
<dbReference type="OrthoDB" id="2501127at2759"/>
<dbReference type="AlphaFoldDB" id="A8NKL7"/>
<keyword evidence="1" id="KW-1133">Transmembrane helix</keyword>
<sequence>MVSLKDKLDLPNIRMGLYAAFAVFSFFVFVFCCARLNYTTTLHSSDPLNGGRTFHDPVVAELLFTTLIAMPWSGFMIYTILKRYENRYVSKFREELIILGLIWLFWMVGTGIATSMWGSLGWCQHINACRVLTALVAFCWLGWLALTGLVGLTLLFVIANKAWLEPSHGKWDPRQTVYKA</sequence>
<proteinExistence type="predicted"/>
<evidence type="ECO:0000313" key="3">
    <source>
        <dbReference type="Proteomes" id="UP000001861"/>
    </source>
</evidence>
<feature type="transmembrane region" description="Helical" evidence="1">
    <location>
        <begin position="132"/>
        <end position="158"/>
    </location>
</feature>
<name>A8NKL7_COPC7</name>
<dbReference type="Proteomes" id="UP000001861">
    <property type="component" value="Unassembled WGS sequence"/>
</dbReference>
<dbReference type="RefSeq" id="XP_001834486.1">
    <property type="nucleotide sequence ID" value="XM_001834434.2"/>
</dbReference>
<protein>
    <recommendedName>
        <fullName evidence="4">MARVEL domain-containing protein</fullName>
    </recommendedName>
</protein>
<dbReference type="eggNOG" id="ENOG502SX89">
    <property type="taxonomic scope" value="Eukaryota"/>
</dbReference>
<keyword evidence="1" id="KW-0472">Membrane</keyword>
<keyword evidence="1" id="KW-0812">Transmembrane</keyword>
<evidence type="ECO:0008006" key="4">
    <source>
        <dbReference type="Google" id="ProtNLM"/>
    </source>
</evidence>
<gene>
    <name evidence="2" type="ORF">CC1G_02222</name>
</gene>
<feature type="transmembrane region" description="Helical" evidence="1">
    <location>
        <begin position="15"/>
        <end position="38"/>
    </location>
</feature>
<dbReference type="EMBL" id="AACS02000010">
    <property type="protein sequence ID" value="EAU87463.1"/>
    <property type="molecule type" value="Genomic_DNA"/>
</dbReference>
<organism evidence="2 3">
    <name type="scientific">Coprinopsis cinerea (strain Okayama-7 / 130 / ATCC MYA-4618 / FGSC 9003)</name>
    <name type="common">Inky cap fungus</name>
    <name type="synonym">Hormographiella aspergillata</name>
    <dbReference type="NCBI Taxonomy" id="240176"/>
    <lineage>
        <taxon>Eukaryota</taxon>
        <taxon>Fungi</taxon>
        <taxon>Dikarya</taxon>
        <taxon>Basidiomycota</taxon>
        <taxon>Agaricomycotina</taxon>
        <taxon>Agaricomycetes</taxon>
        <taxon>Agaricomycetidae</taxon>
        <taxon>Agaricales</taxon>
        <taxon>Agaricineae</taxon>
        <taxon>Psathyrellaceae</taxon>
        <taxon>Coprinopsis</taxon>
    </lineage>
</organism>
<keyword evidence="3" id="KW-1185">Reference proteome</keyword>
<dbReference type="OMA" id="HTESAFC"/>
<dbReference type="KEGG" id="cci:CC1G_02222"/>
<dbReference type="VEuPathDB" id="FungiDB:CC1G_02222"/>
<accession>A8NKL7</accession>
<dbReference type="GeneID" id="6011001"/>
<dbReference type="InParanoid" id="A8NKL7"/>
<feature type="transmembrane region" description="Helical" evidence="1">
    <location>
        <begin position="96"/>
        <end position="120"/>
    </location>
</feature>
<reference evidence="2 3" key="1">
    <citation type="journal article" date="2010" name="Proc. Natl. Acad. Sci. U.S.A.">
        <title>Insights into evolution of multicellular fungi from the assembled chromosomes of the mushroom Coprinopsis cinerea (Coprinus cinereus).</title>
        <authorList>
            <person name="Stajich J.E."/>
            <person name="Wilke S.K."/>
            <person name="Ahren D."/>
            <person name="Au C.H."/>
            <person name="Birren B.W."/>
            <person name="Borodovsky M."/>
            <person name="Burns C."/>
            <person name="Canback B."/>
            <person name="Casselton L.A."/>
            <person name="Cheng C.K."/>
            <person name="Deng J."/>
            <person name="Dietrich F.S."/>
            <person name="Fargo D.C."/>
            <person name="Farman M.L."/>
            <person name="Gathman A.C."/>
            <person name="Goldberg J."/>
            <person name="Guigo R."/>
            <person name="Hoegger P.J."/>
            <person name="Hooker J.B."/>
            <person name="Huggins A."/>
            <person name="James T.Y."/>
            <person name="Kamada T."/>
            <person name="Kilaru S."/>
            <person name="Kodira C."/>
            <person name="Kues U."/>
            <person name="Kupfer D."/>
            <person name="Kwan H.S."/>
            <person name="Lomsadze A."/>
            <person name="Li W."/>
            <person name="Lilly W.W."/>
            <person name="Ma L.J."/>
            <person name="Mackey A.J."/>
            <person name="Manning G."/>
            <person name="Martin F."/>
            <person name="Muraguchi H."/>
            <person name="Natvig D.O."/>
            <person name="Palmerini H."/>
            <person name="Ramesh M.A."/>
            <person name="Rehmeyer C.J."/>
            <person name="Roe B.A."/>
            <person name="Shenoy N."/>
            <person name="Stanke M."/>
            <person name="Ter-Hovhannisyan V."/>
            <person name="Tunlid A."/>
            <person name="Velagapudi R."/>
            <person name="Vision T.J."/>
            <person name="Zeng Q."/>
            <person name="Zolan M.E."/>
            <person name="Pukkila P.J."/>
        </authorList>
    </citation>
    <scope>NUCLEOTIDE SEQUENCE [LARGE SCALE GENOMIC DNA]</scope>
    <source>
        <strain evidence="3">Okayama-7 / 130 / ATCC MYA-4618 / FGSC 9003</strain>
    </source>
</reference>
<comment type="caution">
    <text evidence="2">The sequence shown here is derived from an EMBL/GenBank/DDBJ whole genome shotgun (WGS) entry which is preliminary data.</text>
</comment>
<evidence type="ECO:0000313" key="2">
    <source>
        <dbReference type="EMBL" id="EAU87463.1"/>
    </source>
</evidence>
<evidence type="ECO:0000256" key="1">
    <source>
        <dbReference type="SAM" id="Phobius"/>
    </source>
</evidence>